<feature type="domain" description="Mg chelatase-related protein C-terminal" evidence="2">
    <location>
        <begin position="409"/>
        <end position="501"/>
    </location>
</feature>
<dbReference type="Pfam" id="PF13335">
    <property type="entry name" value="Mg_chelatase_C"/>
    <property type="match status" value="1"/>
</dbReference>
<dbReference type="Pfam" id="PF01078">
    <property type="entry name" value="Mg_chelatase"/>
    <property type="match status" value="1"/>
</dbReference>
<evidence type="ECO:0000313" key="3">
    <source>
        <dbReference type="EMBL" id="MBZ7987803.1"/>
    </source>
</evidence>
<evidence type="ECO:0000259" key="2">
    <source>
        <dbReference type="Pfam" id="PF13335"/>
    </source>
</evidence>
<gene>
    <name evidence="3" type="ORF">AVCANL283_06795</name>
</gene>
<dbReference type="InterPro" id="IPR014721">
    <property type="entry name" value="Ribsml_uS5_D2-typ_fold_subgr"/>
</dbReference>
<dbReference type="Pfam" id="PF13541">
    <property type="entry name" value="ChlI"/>
    <property type="match status" value="1"/>
</dbReference>
<sequence length="503" mass="56933">MNKLNCAIYQNELLLIEIEAKLINSLPQIKIAGLADSSIKESIDRISAAFCNIENYKMPPKKIIINLSPSDVPKSGSYFDLAIALLIYFANIEEESEFFVFGELGLDASIKSTNILFSILLFLSGVRKNAKVLIPKQMQKEASLIFNLDCYAVSSLKEAIEFFKSEDKEQFKVKKDDNLFNNSICINNEIYLKNTEFTLDFKDVKGQENAKYALKLAALGMHNIMLEGSPGCGKSMCAKRLVYIMPPLKLSELLEQNAHKSLNQEEVDIKALRSFRSPHRSSTISSILGGGTKNAKIGELALAHLGVLFFDEFAYFNKQIIESLREPLEDNCINISRVNSKTFYKTKFLFCAALNPCPCGNLFKKDQSCNCMQNMIIKYKSRISKPIYDRIDIYLAMDEVGPDAKSSISSKELAQEILEAFIFQKEIRKQDEYNAKLSDEDIKKFCILDEEAQNVLNKAQNVYNLSARSVNKVLKLARSIADFDKSVKISQTHIKKALSFRFR</sequence>
<dbReference type="InterPro" id="IPR025158">
    <property type="entry name" value="Mg_chelat-rel_C"/>
</dbReference>
<accession>A0ABS7WSR2</accession>
<feature type="domain" description="Magnesium chelatase ChlI-like catalytic" evidence="1">
    <location>
        <begin position="200"/>
        <end position="400"/>
    </location>
</feature>
<dbReference type="PANTHER" id="PTHR32039:SF7">
    <property type="entry name" value="COMPETENCE PROTEIN COMM"/>
    <property type="match status" value="1"/>
</dbReference>
<dbReference type="InterPro" id="IPR027417">
    <property type="entry name" value="P-loop_NTPase"/>
</dbReference>
<evidence type="ECO:0000313" key="4">
    <source>
        <dbReference type="Proteomes" id="UP000786183"/>
    </source>
</evidence>
<organism evidence="3 4">
    <name type="scientific">Campylobacter canadensis</name>
    <dbReference type="NCBI Taxonomy" id="449520"/>
    <lineage>
        <taxon>Bacteria</taxon>
        <taxon>Pseudomonadati</taxon>
        <taxon>Campylobacterota</taxon>
        <taxon>Epsilonproteobacteria</taxon>
        <taxon>Campylobacterales</taxon>
        <taxon>Campylobacteraceae</taxon>
        <taxon>Campylobacter</taxon>
    </lineage>
</organism>
<dbReference type="SUPFAM" id="SSF54211">
    <property type="entry name" value="Ribosomal protein S5 domain 2-like"/>
    <property type="match status" value="1"/>
</dbReference>
<dbReference type="InterPro" id="IPR000523">
    <property type="entry name" value="Mg_chelatse_chII-like_cat_dom"/>
</dbReference>
<dbReference type="PANTHER" id="PTHR32039">
    <property type="entry name" value="MAGNESIUM-CHELATASE SUBUNIT CHLI"/>
    <property type="match status" value="1"/>
</dbReference>
<dbReference type="SUPFAM" id="SSF52540">
    <property type="entry name" value="P-loop containing nucleoside triphosphate hydrolases"/>
    <property type="match status" value="1"/>
</dbReference>
<dbReference type="InterPro" id="IPR004482">
    <property type="entry name" value="Mg_chelat-rel"/>
</dbReference>
<evidence type="ECO:0000259" key="1">
    <source>
        <dbReference type="Pfam" id="PF01078"/>
    </source>
</evidence>
<name>A0ABS7WSR2_9BACT</name>
<dbReference type="NCBIfam" id="TIGR00368">
    <property type="entry name" value="YifB family Mg chelatase-like AAA ATPase"/>
    <property type="match status" value="1"/>
</dbReference>
<dbReference type="InterPro" id="IPR045006">
    <property type="entry name" value="CHLI-like"/>
</dbReference>
<dbReference type="Gene3D" id="3.30.230.10">
    <property type="match status" value="1"/>
</dbReference>
<proteinExistence type="predicted"/>
<protein>
    <submittedName>
        <fullName evidence="3">YifB family Mg chelatase-like AAA ATPase</fullName>
    </submittedName>
</protein>
<dbReference type="InterPro" id="IPR020568">
    <property type="entry name" value="Ribosomal_Su5_D2-typ_SF"/>
</dbReference>
<dbReference type="RefSeq" id="WP_172234276.1">
    <property type="nucleotide sequence ID" value="NZ_CP035946.1"/>
</dbReference>
<reference evidence="3 4" key="1">
    <citation type="submission" date="2020-07" db="EMBL/GenBank/DDBJ databases">
        <title>Transfer of Campylobacter canadensis to the novel genus Avispirillum gen. nov., that also includes two novel species recovered from migratory waterfowl: Avispirillum anseris sp. nov. and Avispirillum brantae sp. nov.</title>
        <authorList>
            <person name="Miller W.G."/>
            <person name="Chapman M.H."/>
            <person name="Yee E."/>
            <person name="Inglis G.D."/>
        </authorList>
    </citation>
    <scope>NUCLEOTIDE SEQUENCE [LARGE SCALE GENOMIC DNA]</scope>
    <source>
        <strain evidence="3 4">L283</strain>
    </source>
</reference>
<dbReference type="EMBL" id="JACGBB010000015">
    <property type="protein sequence ID" value="MBZ7987803.1"/>
    <property type="molecule type" value="Genomic_DNA"/>
</dbReference>
<keyword evidence="4" id="KW-1185">Reference proteome</keyword>
<dbReference type="Proteomes" id="UP000786183">
    <property type="component" value="Unassembled WGS sequence"/>
</dbReference>
<dbReference type="Gene3D" id="3.40.50.300">
    <property type="entry name" value="P-loop containing nucleotide triphosphate hydrolases"/>
    <property type="match status" value="1"/>
</dbReference>
<comment type="caution">
    <text evidence="3">The sequence shown here is derived from an EMBL/GenBank/DDBJ whole genome shotgun (WGS) entry which is preliminary data.</text>
</comment>